<name>A0A1M6FNU6_9FLAO</name>
<accession>A0A1M6FNU6</accession>
<evidence type="ECO:0000259" key="3">
    <source>
        <dbReference type="Pfam" id="PF20009"/>
    </source>
</evidence>
<feature type="region of interest" description="Disordered" evidence="1">
    <location>
        <begin position="46"/>
        <end position="72"/>
    </location>
</feature>
<dbReference type="OrthoDB" id="1488385at2"/>
<dbReference type="STRING" id="570521.SAMN04488508_104386"/>
<gene>
    <name evidence="4" type="ORF">SAMN04488508_104386</name>
</gene>
<dbReference type="Gene3D" id="2.60.40.10">
    <property type="entry name" value="Immunoglobulins"/>
    <property type="match status" value="1"/>
</dbReference>
<feature type="signal peptide" evidence="2">
    <location>
        <begin position="1"/>
        <end position="22"/>
    </location>
</feature>
<dbReference type="Pfam" id="PF20009">
    <property type="entry name" value="GEVED"/>
    <property type="match status" value="1"/>
</dbReference>
<feature type="compositionally biased region" description="Basic and acidic residues" evidence="1">
    <location>
        <begin position="48"/>
        <end position="60"/>
    </location>
</feature>
<evidence type="ECO:0000256" key="1">
    <source>
        <dbReference type="SAM" id="MobiDB-lite"/>
    </source>
</evidence>
<proteinExistence type="predicted"/>
<keyword evidence="5" id="KW-1185">Reference proteome</keyword>
<evidence type="ECO:0000313" key="5">
    <source>
        <dbReference type="Proteomes" id="UP000184432"/>
    </source>
</evidence>
<protein>
    <recommendedName>
        <fullName evidence="3">GEVED domain-containing protein</fullName>
    </recommendedName>
</protein>
<dbReference type="RefSeq" id="WP_073316188.1">
    <property type="nucleotide sequence ID" value="NZ_FQYP01000004.1"/>
</dbReference>
<sequence>MLLKKIVCVAFLFVVAIGFSQKKETANATFFGQATSMIEVGPLSGKKLIPETPRKGEVNPKRMGANKIVPGKGRPINGEDPLLFKQKSMQGTRVGKAPSLTFEATSTNSAPSDPTGAIGPNHYVSARNSSFAIHDRSGNVLVPSTSLASIFPGETLGDPIVFYDSFADRFVITQFDGDPFNPEDPQNGFLVAVGQGPDPVNDGWFTYRFFTGTFPDYTKFSIWSDGYYITANKDQGNQSNSEVVYVIERDLMLQGREDARIVGFPLPGVRDFGFYSPASFNAIGSELPPEGDARVIYFQDDAWTGVAEDELKLWEINVDWNNIEQSTIAEAEELTVSSGAISAFDTTFDGGDFGNLPQPTGGSDIDALQGTVMYATNYRRFCDYNSVVLNFAIDIDSRQDTSGADIDNVAGIRWYELRQNGDGQPWTVFQEGTYTSPDGKSAWCGSMAMDIFGNIGMAYTTMGTVEDGATANSFASIRYTGRLATDPPGTMTITEQDIAIGTDIQRNGGNRYGDYAHLSVDPADDRTFWHIAEYFQATGNNARDVVGVFTVGDDVANDVGVVRVDSPNDATFTGLTTITISIKNFGTTAQSDIPVVYSVNGGADQTELFAGPLAPGETASFSFATQADFSTGDEFFINAETNLAGDSFPDNDCATKSVENLLANDVGIFELVSPTTTGQFTATQEITIIINNFGGTPQSNIPVFYTINGGTPVNEVFTGTIESLGSAEYTFTTTADLQAFDTYTFEIGTALTTDQQTANDVINRTIVNQLCAPTANCSQFGDGITSFVLSNVTNSPIACNTGYEDFTADFTIQLSRSVSTYTVSVQSGFGDPDGAERCSIWIDFNDNNIFEDSELILSNGFITAANTNIDFDIAIAEDAPLGRHLFRIRAGDVNVNNGAELNDACESMQFGSTHDYIAEITEEDVVEPNPEPIANTDLIVVTQPDNQFLITKVDSNAPEELRVYIFSITGQIVASNLVKRDASNRFEYTLDMSFARSGVYFARFGESKSSGDVAGFVVR</sequence>
<feature type="chain" id="PRO_5012770839" description="GEVED domain-containing protein" evidence="2">
    <location>
        <begin position="23"/>
        <end position="1019"/>
    </location>
</feature>
<keyword evidence="2" id="KW-0732">Signal</keyword>
<dbReference type="InterPro" id="IPR045474">
    <property type="entry name" value="GEVED"/>
</dbReference>
<feature type="domain" description="GEVED" evidence="3">
    <location>
        <begin position="838"/>
        <end position="917"/>
    </location>
</feature>
<dbReference type="AlphaFoldDB" id="A0A1M6FNU6"/>
<reference evidence="5" key="1">
    <citation type="submission" date="2016-11" db="EMBL/GenBank/DDBJ databases">
        <authorList>
            <person name="Varghese N."/>
            <person name="Submissions S."/>
        </authorList>
    </citation>
    <scope>NUCLEOTIDE SEQUENCE [LARGE SCALE GENOMIC DNA]</scope>
    <source>
        <strain evidence="5">DSM 22623</strain>
    </source>
</reference>
<evidence type="ECO:0000256" key="2">
    <source>
        <dbReference type="SAM" id="SignalP"/>
    </source>
</evidence>
<organism evidence="4 5">
    <name type="scientific">Aquimarina spongiae</name>
    <dbReference type="NCBI Taxonomy" id="570521"/>
    <lineage>
        <taxon>Bacteria</taxon>
        <taxon>Pseudomonadati</taxon>
        <taxon>Bacteroidota</taxon>
        <taxon>Flavobacteriia</taxon>
        <taxon>Flavobacteriales</taxon>
        <taxon>Flavobacteriaceae</taxon>
        <taxon>Aquimarina</taxon>
    </lineage>
</organism>
<evidence type="ECO:0000313" key="4">
    <source>
        <dbReference type="EMBL" id="SHI99362.1"/>
    </source>
</evidence>
<dbReference type="InterPro" id="IPR013783">
    <property type="entry name" value="Ig-like_fold"/>
</dbReference>
<dbReference type="EMBL" id="FQYP01000004">
    <property type="protein sequence ID" value="SHI99362.1"/>
    <property type="molecule type" value="Genomic_DNA"/>
</dbReference>
<dbReference type="Proteomes" id="UP000184432">
    <property type="component" value="Unassembled WGS sequence"/>
</dbReference>